<name>A0A843TTC4_COLES</name>
<evidence type="ECO:0000313" key="1">
    <source>
        <dbReference type="EMBL" id="MQL72683.1"/>
    </source>
</evidence>
<accession>A0A843TTC4</accession>
<gene>
    <name evidence="1" type="ORF">Taro_005061</name>
</gene>
<reference evidence="1" key="1">
    <citation type="submission" date="2017-07" db="EMBL/GenBank/DDBJ databases">
        <title>Taro Niue Genome Assembly and Annotation.</title>
        <authorList>
            <person name="Atibalentja N."/>
            <person name="Keating K."/>
            <person name="Fields C.J."/>
        </authorList>
    </citation>
    <scope>NUCLEOTIDE SEQUENCE</scope>
    <source>
        <strain evidence="1">Niue_2</strain>
        <tissue evidence="1">Leaf</tissue>
    </source>
</reference>
<evidence type="ECO:0000313" key="2">
    <source>
        <dbReference type="Proteomes" id="UP000652761"/>
    </source>
</evidence>
<proteinExistence type="predicted"/>
<protein>
    <submittedName>
        <fullName evidence="1">Uncharacterized protein</fullName>
    </submittedName>
</protein>
<keyword evidence="2" id="KW-1185">Reference proteome</keyword>
<comment type="caution">
    <text evidence="1">The sequence shown here is derived from an EMBL/GenBank/DDBJ whole genome shotgun (WGS) entry which is preliminary data.</text>
</comment>
<dbReference type="AlphaFoldDB" id="A0A843TTC4"/>
<dbReference type="Proteomes" id="UP000652761">
    <property type="component" value="Unassembled WGS sequence"/>
</dbReference>
<dbReference type="EMBL" id="NMUH01000140">
    <property type="protein sequence ID" value="MQL72683.1"/>
    <property type="molecule type" value="Genomic_DNA"/>
</dbReference>
<organism evidence="1 2">
    <name type="scientific">Colocasia esculenta</name>
    <name type="common">Wild taro</name>
    <name type="synonym">Arum esculentum</name>
    <dbReference type="NCBI Taxonomy" id="4460"/>
    <lineage>
        <taxon>Eukaryota</taxon>
        <taxon>Viridiplantae</taxon>
        <taxon>Streptophyta</taxon>
        <taxon>Embryophyta</taxon>
        <taxon>Tracheophyta</taxon>
        <taxon>Spermatophyta</taxon>
        <taxon>Magnoliopsida</taxon>
        <taxon>Liliopsida</taxon>
        <taxon>Araceae</taxon>
        <taxon>Aroideae</taxon>
        <taxon>Colocasieae</taxon>
        <taxon>Colocasia</taxon>
    </lineage>
</organism>
<sequence>MRVPFGRRLRPWLKVGAKLDLLPDNQTYYWPLTLPLATKMFKKFRKTHRSAQQTTLEESSHVQRVASHSHMFKKFRKTHQSAQQTTLEESSHVQRVASHSHDDHLRMHVIICHQFVIRVNGGICVRCGIEKIVRCKRKVVISRIRSNDTERCVELSNMVI</sequence>